<dbReference type="Proteomes" id="UP000824681">
    <property type="component" value="Chromosome"/>
</dbReference>
<sequence length="134" mass="13961">MNENRVSERSLAPTANALFVAWTERTGIAVEVWALADQAVPPKIADGLLRALAEALAAIEEGVWPRAVAVALTSGPRGVRLTVSHDGAGEPWPGSRLAVLHATFLELGGRVNVTYVPGGGTTLTGTIAADRLGR</sequence>
<organism evidence="1 2">
    <name type="scientific">Nonomuraea coxensis DSM 45129</name>
    <dbReference type="NCBI Taxonomy" id="1122611"/>
    <lineage>
        <taxon>Bacteria</taxon>
        <taxon>Bacillati</taxon>
        <taxon>Actinomycetota</taxon>
        <taxon>Actinomycetes</taxon>
        <taxon>Streptosporangiales</taxon>
        <taxon>Streptosporangiaceae</taxon>
        <taxon>Nonomuraea</taxon>
    </lineage>
</organism>
<keyword evidence="2" id="KW-1185">Reference proteome</keyword>
<gene>
    <name evidence="1" type="ORF">Nocox_01010</name>
</gene>
<protein>
    <submittedName>
        <fullName evidence="1">Uncharacterized protein</fullName>
    </submittedName>
</protein>
<reference evidence="1 2" key="1">
    <citation type="journal article" date="2021" name="ACS Chem. Biol.">
        <title>Genomic-Led Discovery of a Novel Glycopeptide Antibiotic by Nonomuraea coxensis DSM 45129.</title>
        <authorList>
            <person name="Yushchuk O."/>
            <person name="Vior N.M."/>
            <person name="Andreo-Vidal A."/>
            <person name="Berini F."/>
            <person name="Ruckert C."/>
            <person name="Busche T."/>
            <person name="Binda E."/>
            <person name="Kalinowski J."/>
            <person name="Truman A.W."/>
            <person name="Marinelli F."/>
        </authorList>
    </citation>
    <scope>NUCLEOTIDE SEQUENCE [LARGE SCALE GENOMIC DNA]</scope>
    <source>
        <strain evidence="1 2">DSM 45129</strain>
    </source>
</reference>
<name>A0ABX8TQS8_9ACTN</name>
<dbReference type="EMBL" id="CP068985">
    <property type="protein sequence ID" value="QYC37836.1"/>
    <property type="molecule type" value="Genomic_DNA"/>
</dbReference>
<accession>A0ABX8TQS8</accession>
<evidence type="ECO:0000313" key="2">
    <source>
        <dbReference type="Proteomes" id="UP000824681"/>
    </source>
</evidence>
<evidence type="ECO:0000313" key="1">
    <source>
        <dbReference type="EMBL" id="QYC37836.1"/>
    </source>
</evidence>
<proteinExistence type="predicted"/>
<dbReference type="InterPro" id="IPR036890">
    <property type="entry name" value="HATPase_C_sf"/>
</dbReference>
<dbReference type="Gene3D" id="3.30.565.10">
    <property type="entry name" value="Histidine kinase-like ATPase, C-terminal domain"/>
    <property type="match status" value="1"/>
</dbReference>